<comment type="caution">
    <text evidence="2">The sequence shown here is derived from an EMBL/GenBank/DDBJ whole genome shotgun (WGS) entry which is preliminary data.</text>
</comment>
<evidence type="ECO:0000313" key="3">
    <source>
        <dbReference type="Proteomes" id="UP000304928"/>
    </source>
</evidence>
<sequence>MTPRVLGICTLFQRPDFCLAFFPFSPEQHSRSRYQQQPMANNSTTQQHQAVAAPGPQPILQQEWDSLIRITQTPSHPKAKWALKKLNKHDKAGQIHEVSGVQASIACTSCANSPRGPQICFVPADTSTRCRCAPCGWGNRPPCGMFLYCNVTADCRFLDIVAGLLTRGDCLDAQRAPAGVAPAVALAAANPIVVAGPAIPSVSNQPVTAPVFNQQVSAPVANPPGNAPALNQPGTVSNFTTPSVLAASSQSANPPIVNQAAVAPVIQQALTSLIPTATTPIIHPIVVAPIVHAQRPSQPLSSVPPAPSILNGIPIYLDPCVQLGIRYPTTTRRHTHHPCSPSCSDVRTGSSCSSAIGHDEWMLILTNGPGERCC</sequence>
<organism evidence="2 3">
    <name type="scientific">Aureobasidium pullulans</name>
    <name type="common">Black yeast</name>
    <name type="synonym">Pullularia pullulans</name>
    <dbReference type="NCBI Taxonomy" id="5580"/>
    <lineage>
        <taxon>Eukaryota</taxon>
        <taxon>Fungi</taxon>
        <taxon>Dikarya</taxon>
        <taxon>Ascomycota</taxon>
        <taxon>Pezizomycotina</taxon>
        <taxon>Dothideomycetes</taxon>
        <taxon>Dothideomycetidae</taxon>
        <taxon>Dothideales</taxon>
        <taxon>Saccotheciaceae</taxon>
        <taxon>Aureobasidium</taxon>
    </lineage>
</organism>
<evidence type="ECO:0000256" key="1">
    <source>
        <dbReference type="SAM" id="MobiDB-lite"/>
    </source>
</evidence>
<gene>
    <name evidence="2" type="ORF">D6D15_00793</name>
</gene>
<feature type="compositionally biased region" description="Polar residues" evidence="1">
    <location>
        <begin position="33"/>
        <end position="49"/>
    </location>
</feature>
<name>A0A4S9BSG6_AURPU</name>
<dbReference type="Proteomes" id="UP000304928">
    <property type="component" value="Unassembled WGS sequence"/>
</dbReference>
<dbReference type="AlphaFoldDB" id="A0A4S9BSG6"/>
<evidence type="ECO:0000313" key="2">
    <source>
        <dbReference type="EMBL" id="THW96721.1"/>
    </source>
</evidence>
<dbReference type="EMBL" id="QZAR01000007">
    <property type="protein sequence ID" value="THW96721.1"/>
    <property type="molecule type" value="Genomic_DNA"/>
</dbReference>
<feature type="region of interest" description="Disordered" evidence="1">
    <location>
        <begin position="30"/>
        <end position="53"/>
    </location>
</feature>
<protein>
    <submittedName>
        <fullName evidence="2">Uncharacterized protein</fullName>
    </submittedName>
</protein>
<reference evidence="2 3" key="1">
    <citation type="submission" date="2018-10" db="EMBL/GenBank/DDBJ databases">
        <title>Fifty Aureobasidium pullulans genomes reveal a recombining polyextremotolerant generalist.</title>
        <authorList>
            <person name="Gostincar C."/>
            <person name="Turk M."/>
            <person name="Zajc J."/>
            <person name="Gunde-Cimerman N."/>
        </authorList>
    </citation>
    <scope>NUCLEOTIDE SEQUENCE [LARGE SCALE GENOMIC DNA]</scope>
    <source>
        <strain evidence="2 3">EXF-10507</strain>
    </source>
</reference>
<proteinExistence type="predicted"/>
<accession>A0A4S9BSG6</accession>